<reference evidence="10" key="1">
    <citation type="journal article" date="2014" name="Int. J. Syst. Evol. Microbiol.">
        <title>Complete genome sequence of Corynebacterium casei LMG S-19264T (=DSM 44701T), isolated from a smear-ripened cheese.</title>
        <authorList>
            <consortium name="US DOE Joint Genome Institute (JGI-PGF)"/>
            <person name="Walter F."/>
            <person name="Albersmeier A."/>
            <person name="Kalinowski J."/>
            <person name="Ruckert C."/>
        </authorList>
    </citation>
    <scope>NUCLEOTIDE SEQUENCE</scope>
    <source>
        <strain evidence="10">KCTC 32422</strain>
    </source>
</reference>
<evidence type="ECO:0000256" key="7">
    <source>
        <dbReference type="PIRSR" id="PIRSR000190-2"/>
    </source>
</evidence>
<evidence type="ECO:0000313" key="11">
    <source>
        <dbReference type="Proteomes" id="UP000634139"/>
    </source>
</evidence>
<evidence type="ECO:0000256" key="4">
    <source>
        <dbReference type="ARBA" id="ARBA00023002"/>
    </source>
</evidence>
<evidence type="ECO:0000313" key="10">
    <source>
        <dbReference type="EMBL" id="GHA06888.1"/>
    </source>
</evidence>
<feature type="binding site" evidence="6 7">
    <location>
        <position position="73"/>
    </location>
    <ligand>
        <name>FMN</name>
        <dbReference type="ChEBI" id="CHEBI:58210"/>
    </ligand>
</feature>
<evidence type="ECO:0000256" key="1">
    <source>
        <dbReference type="ARBA" id="ARBA00007301"/>
    </source>
</evidence>
<dbReference type="EMBL" id="BMZD01000011">
    <property type="protein sequence ID" value="GHA06888.1"/>
    <property type="molecule type" value="Genomic_DNA"/>
</dbReference>
<dbReference type="Pfam" id="PF01243">
    <property type="entry name" value="PNPOx_N"/>
    <property type="match status" value="1"/>
</dbReference>
<dbReference type="RefSeq" id="WP_189542913.1">
    <property type="nucleotide sequence ID" value="NZ_BMZD01000011.1"/>
</dbReference>
<dbReference type="PANTHER" id="PTHR10851">
    <property type="entry name" value="PYRIDOXINE-5-PHOSPHATE OXIDASE"/>
    <property type="match status" value="1"/>
</dbReference>
<name>A0A918RSI2_9SPHN</name>
<feature type="binding site" evidence="6 7">
    <location>
        <begin position="51"/>
        <end position="56"/>
    </location>
    <ligand>
        <name>FMN</name>
        <dbReference type="ChEBI" id="CHEBI:58210"/>
    </ligand>
</feature>
<evidence type="ECO:0000259" key="9">
    <source>
        <dbReference type="Pfam" id="PF10590"/>
    </source>
</evidence>
<feature type="binding site" evidence="6">
    <location>
        <position position="113"/>
    </location>
    <ligand>
        <name>substrate</name>
    </ligand>
</feature>
<comment type="subunit">
    <text evidence="6">Homodimer.</text>
</comment>
<evidence type="ECO:0000256" key="2">
    <source>
        <dbReference type="ARBA" id="ARBA00022630"/>
    </source>
</evidence>
<dbReference type="EC" id="1.4.3.5" evidence="6"/>
<dbReference type="SUPFAM" id="SSF50475">
    <property type="entry name" value="FMN-binding split barrel"/>
    <property type="match status" value="1"/>
</dbReference>
<feature type="domain" description="Pyridoxamine 5'-phosphate oxidase N-terminal" evidence="8">
    <location>
        <begin position="25"/>
        <end position="140"/>
    </location>
</feature>
<dbReference type="NCBIfam" id="NF004231">
    <property type="entry name" value="PRK05679.1"/>
    <property type="match status" value="1"/>
</dbReference>
<gene>
    <name evidence="6 10" type="primary">pdxH</name>
    <name evidence="10" type="ORF">GCM10011617_29500</name>
</gene>
<comment type="function">
    <text evidence="6">Catalyzes the oxidation of either pyridoxine 5'-phosphate (PNP) or pyridoxamine 5'-phosphate (PMP) into pyridoxal 5'-phosphate (PLP).</text>
</comment>
<comment type="caution">
    <text evidence="10">The sequence shown here is derived from an EMBL/GenBank/DDBJ whole genome shotgun (WGS) entry which is preliminary data.</text>
</comment>
<keyword evidence="2 6" id="KW-0285">Flavoprotein</keyword>
<dbReference type="GO" id="GO:0008615">
    <property type="term" value="P:pyridoxine biosynthetic process"/>
    <property type="evidence" value="ECO:0007669"/>
    <property type="project" value="UniProtKB-UniRule"/>
</dbReference>
<evidence type="ECO:0000256" key="3">
    <source>
        <dbReference type="ARBA" id="ARBA00022643"/>
    </source>
</evidence>
<evidence type="ECO:0000256" key="6">
    <source>
        <dbReference type="HAMAP-Rule" id="MF_01629"/>
    </source>
</evidence>
<feature type="binding site" evidence="6 7">
    <location>
        <position position="185"/>
    </location>
    <ligand>
        <name>FMN</name>
        <dbReference type="ChEBI" id="CHEBI:58210"/>
    </ligand>
</feature>
<feature type="binding site" evidence="6">
    <location>
        <position position="56"/>
    </location>
    <ligand>
        <name>substrate</name>
    </ligand>
</feature>
<dbReference type="NCBIfam" id="TIGR00558">
    <property type="entry name" value="pdxH"/>
    <property type="match status" value="1"/>
</dbReference>
<comment type="catalytic activity">
    <reaction evidence="6">
        <text>pyridoxamine 5'-phosphate + O2 + H2O = pyridoxal 5'-phosphate + H2O2 + NH4(+)</text>
        <dbReference type="Rhea" id="RHEA:15817"/>
        <dbReference type="ChEBI" id="CHEBI:15377"/>
        <dbReference type="ChEBI" id="CHEBI:15379"/>
        <dbReference type="ChEBI" id="CHEBI:16240"/>
        <dbReference type="ChEBI" id="CHEBI:28938"/>
        <dbReference type="ChEBI" id="CHEBI:58451"/>
        <dbReference type="ChEBI" id="CHEBI:597326"/>
        <dbReference type="EC" id="1.4.3.5"/>
    </reaction>
</comment>
<dbReference type="InterPro" id="IPR012349">
    <property type="entry name" value="Split_barrel_FMN-bd"/>
</dbReference>
<dbReference type="PIRSF" id="PIRSF000190">
    <property type="entry name" value="Pyd_amn-ph_oxd"/>
    <property type="match status" value="1"/>
</dbReference>
<feature type="binding site" evidence="6">
    <location>
        <position position="121"/>
    </location>
    <ligand>
        <name>substrate</name>
    </ligand>
</feature>
<feature type="binding site" evidence="6">
    <location>
        <begin position="181"/>
        <end position="183"/>
    </location>
    <ligand>
        <name>substrate</name>
    </ligand>
</feature>
<dbReference type="InterPro" id="IPR019576">
    <property type="entry name" value="Pyridoxamine_oxidase_dimer_C"/>
</dbReference>
<feature type="domain" description="Pyridoxine 5'-phosphate oxidase dimerisation C-terminal" evidence="9">
    <location>
        <begin position="162"/>
        <end position="203"/>
    </location>
</feature>
<feature type="binding site" evidence="6 7">
    <location>
        <position position="95"/>
    </location>
    <ligand>
        <name>FMN</name>
        <dbReference type="ChEBI" id="CHEBI:58210"/>
    </ligand>
</feature>
<evidence type="ECO:0000259" key="8">
    <source>
        <dbReference type="Pfam" id="PF01243"/>
    </source>
</evidence>
<dbReference type="InterPro" id="IPR000659">
    <property type="entry name" value="Pyridox_Oxase"/>
</dbReference>
<dbReference type="Gene3D" id="2.30.110.10">
    <property type="entry name" value="Electron Transport, Fmn-binding Protein, Chain A"/>
    <property type="match status" value="1"/>
</dbReference>
<comment type="similarity">
    <text evidence="1 6">Belongs to the pyridoxamine 5'-phosphate oxidase family.</text>
</comment>
<reference evidence="10" key="2">
    <citation type="submission" date="2020-09" db="EMBL/GenBank/DDBJ databases">
        <authorList>
            <person name="Sun Q."/>
            <person name="Kim S."/>
        </authorList>
    </citation>
    <scope>NUCLEOTIDE SEQUENCE</scope>
    <source>
        <strain evidence="10">KCTC 32422</strain>
    </source>
</reference>
<keyword evidence="5 6" id="KW-0664">Pyridoxine biosynthesis</keyword>
<comment type="cofactor">
    <cofactor evidence="6 7">
        <name>FMN</name>
        <dbReference type="ChEBI" id="CHEBI:58210"/>
    </cofactor>
    <text evidence="6 7">Binds 1 FMN per subunit.</text>
</comment>
<sequence>MTDDQSHTEIPAEAPFDLFAQWFADAQKHELNDPNAVALATATPDAFPSVRMVLMKDYSPEGFVFYTNTHSRKGGELLANPRAALLFHWKSLRRQVRIEGLATPVADAVADEYFASRPRDSQVGAHASLQSEPLDSRLTFLGRIAKEGARYLGRSVPRPPHWTGFCLEPQAIEFWMDRPFRLHERRRFTRLPDGGWTSTLLYP</sequence>
<keyword evidence="3 6" id="KW-0288">FMN</keyword>
<feature type="binding site" evidence="6 7">
    <location>
        <begin position="130"/>
        <end position="131"/>
    </location>
    <ligand>
        <name>FMN</name>
        <dbReference type="ChEBI" id="CHEBI:58210"/>
    </ligand>
</feature>
<dbReference type="PROSITE" id="PS01064">
    <property type="entry name" value="PYRIDOX_OXIDASE"/>
    <property type="match status" value="1"/>
</dbReference>
<keyword evidence="11" id="KW-1185">Reference proteome</keyword>
<comment type="pathway">
    <text evidence="6">Cofactor metabolism; pyridoxal 5'-phosphate salvage; pyridoxal 5'-phosphate from pyridoxamine 5'-phosphate: step 1/1.</text>
</comment>
<dbReference type="GO" id="GO:0004733">
    <property type="term" value="F:pyridoxamine phosphate oxidase activity"/>
    <property type="evidence" value="ECO:0007669"/>
    <property type="project" value="UniProtKB-UniRule"/>
</dbReference>
<feature type="binding site" evidence="6 7">
    <location>
        <position position="175"/>
    </location>
    <ligand>
        <name>FMN</name>
        <dbReference type="ChEBI" id="CHEBI:58210"/>
    </ligand>
</feature>
<dbReference type="InterPro" id="IPR011576">
    <property type="entry name" value="Pyridox_Oxase_N"/>
</dbReference>
<dbReference type="Proteomes" id="UP000634139">
    <property type="component" value="Unassembled WGS sequence"/>
</dbReference>
<proteinExistence type="inferred from homology"/>
<evidence type="ECO:0000256" key="5">
    <source>
        <dbReference type="ARBA" id="ARBA00023096"/>
    </source>
</evidence>
<organism evidence="10 11">
    <name type="scientific">Novosphingobium arvoryzae</name>
    <dbReference type="NCBI Taxonomy" id="1256514"/>
    <lineage>
        <taxon>Bacteria</taxon>
        <taxon>Pseudomonadati</taxon>
        <taxon>Pseudomonadota</taxon>
        <taxon>Alphaproteobacteria</taxon>
        <taxon>Sphingomonadales</taxon>
        <taxon>Sphingomonadaceae</taxon>
        <taxon>Novosphingobium</taxon>
    </lineage>
</organism>
<comment type="catalytic activity">
    <reaction evidence="6">
        <text>pyridoxine 5'-phosphate + O2 = pyridoxal 5'-phosphate + H2O2</text>
        <dbReference type="Rhea" id="RHEA:15149"/>
        <dbReference type="ChEBI" id="CHEBI:15379"/>
        <dbReference type="ChEBI" id="CHEBI:16240"/>
        <dbReference type="ChEBI" id="CHEBI:58589"/>
        <dbReference type="ChEBI" id="CHEBI:597326"/>
        <dbReference type="EC" id="1.4.3.5"/>
    </reaction>
</comment>
<dbReference type="AlphaFoldDB" id="A0A918RSI2"/>
<comment type="pathway">
    <text evidence="6">Cofactor metabolism; pyridoxal 5'-phosphate salvage; pyridoxal 5'-phosphate from pyridoxine 5'-phosphate: step 1/1.</text>
</comment>
<keyword evidence="4 6" id="KW-0560">Oxidoreductase</keyword>
<feature type="binding site" evidence="6 7">
    <location>
        <begin position="66"/>
        <end position="67"/>
    </location>
    <ligand>
        <name>FMN</name>
        <dbReference type="ChEBI" id="CHEBI:58210"/>
    </ligand>
</feature>
<protein>
    <recommendedName>
        <fullName evidence="6">Pyridoxine/pyridoxamine 5'-phosphate oxidase</fullName>
        <ecNumber evidence="6">1.4.3.5</ecNumber>
    </recommendedName>
    <alternativeName>
        <fullName evidence="6">PNP/PMP oxidase</fullName>
        <shortName evidence="6">PNPOx</shortName>
    </alternativeName>
    <alternativeName>
        <fullName evidence="6">Pyridoxal 5'-phosphate synthase</fullName>
    </alternativeName>
</protein>
<dbReference type="GO" id="GO:0010181">
    <property type="term" value="F:FMN binding"/>
    <property type="evidence" value="ECO:0007669"/>
    <property type="project" value="UniProtKB-UniRule"/>
</dbReference>
<dbReference type="HAMAP" id="MF_01629">
    <property type="entry name" value="PdxH"/>
    <property type="match status" value="1"/>
</dbReference>
<dbReference type="InterPro" id="IPR019740">
    <property type="entry name" value="Pyridox_Oxase_CS"/>
</dbReference>
<accession>A0A918RSI2</accession>
<feature type="binding site" evidence="6">
    <location>
        <position position="117"/>
    </location>
    <ligand>
        <name>substrate</name>
    </ligand>
</feature>
<dbReference type="PANTHER" id="PTHR10851:SF0">
    <property type="entry name" value="PYRIDOXINE-5'-PHOSPHATE OXIDASE"/>
    <property type="match status" value="1"/>
</dbReference>
<feature type="binding site" evidence="6 7">
    <location>
        <position position="72"/>
    </location>
    <ligand>
        <name>FMN</name>
        <dbReference type="ChEBI" id="CHEBI:58210"/>
    </ligand>
</feature>
<dbReference type="Pfam" id="PF10590">
    <property type="entry name" value="PNP_phzG_C"/>
    <property type="match status" value="1"/>
</dbReference>